<organism evidence="6 7">
    <name type="scientific">Lederbergia wuyishanensis</name>
    <dbReference type="NCBI Taxonomy" id="1347903"/>
    <lineage>
        <taxon>Bacteria</taxon>
        <taxon>Bacillati</taxon>
        <taxon>Bacillota</taxon>
        <taxon>Bacilli</taxon>
        <taxon>Bacillales</taxon>
        <taxon>Bacillaceae</taxon>
        <taxon>Lederbergia</taxon>
    </lineage>
</organism>
<protein>
    <submittedName>
        <fullName evidence="6">Multiple sugar transport system substrate-binding protein</fullName>
    </submittedName>
</protein>
<dbReference type="EMBL" id="JAUSUO010000012">
    <property type="protein sequence ID" value="MDQ0345017.1"/>
    <property type="molecule type" value="Genomic_DNA"/>
</dbReference>
<gene>
    <name evidence="6" type="ORF">J2S14_003862</name>
</gene>
<keyword evidence="4" id="KW-0564">Palmitate</keyword>
<evidence type="ECO:0000256" key="5">
    <source>
        <dbReference type="ARBA" id="ARBA00023288"/>
    </source>
</evidence>
<dbReference type="Gene3D" id="3.40.190.10">
    <property type="entry name" value="Periplasmic binding protein-like II"/>
    <property type="match status" value="1"/>
</dbReference>
<keyword evidence="2" id="KW-0732">Signal</keyword>
<dbReference type="InterPro" id="IPR050490">
    <property type="entry name" value="Bact_solute-bd_prot1"/>
</dbReference>
<reference evidence="6 7" key="1">
    <citation type="submission" date="2023-07" db="EMBL/GenBank/DDBJ databases">
        <title>Genomic Encyclopedia of Type Strains, Phase IV (KMG-IV): sequencing the most valuable type-strain genomes for metagenomic binning, comparative biology and taxonomic classification.</title>
        <authorList>
            <person name="Goeker M."/>
        </authorList>
    </citation>
    <scope>NUCLEOTIDE SEQUENCE [LARGE SCALE GENOMIC DNA]</scope>
    <source>
        <strain evidence="6 7">DSM 27848</strain>
    </source>
</reference>
<dbReference type="InterPro" id="IPR006059">
    <property type="entry name" value="SBP"/>
</dbReference>
<dbReference type="Proteomes" id="UP001232343">
    <property type="component" value="Unassembled WGS sequence"/>
</dbReference>
<name>A0ABU0D9B0_9BACI</name>
<keyword evidence="1" id="KW-1003">Cell membrane</keyword>
<keyword evidence="3" id="KW-0472">Membrane</keyword>
<evidence type="ECO:0000256" key="2">
    <source>
        <dbReference type="ARBA" id="ARBA00022729"/>
    </source>
</evidence>
<dbReference type="RefSeq" id="WP_244682974.1">
    <property type="nucleotide sequence ID" value="NZ_JALIRM010000014.1"/>
</dbReference>
<keyword evidence="7" id="KW-1185">Reference proteome</keyword>
<evidence type="ECO:0000313" key="7">
    <source>
        <dbReference type="Proteomes" id="UP001232343"/>
    </source>
</evidence>
<proteinExistence type="predicted"/>
<dbReference type="PROSITE" id="PS51257">
    <property type="entry name" value="PROKAR_LIPOPROTEIN"/>
    <property type="match status" value="1"/>
</dbReference>
<evidence type="ECO:0000256" key="4">
    <source>
        <dbReference type="ARBA" id="ARBA00023139"/>
    </source>
</evidence>
<dbReference type="PANTHER" id="PTHR43649:SF33">
    <property type="entry name" value="POLYGALACTURONAN_RHAMNOGALACTURONAN-BINDING PROTEIN YTCQ"/>
    <property type="match status" value="1"/>
</dbReference>
<dbReference type="Pfam" id="PF01547">
    <property type="entry name" value="SBP_bac_1"/>
    <property type="match status" value="1"/>
</dbReference>
<sequence>MKKKWTLFKVIPMFLILLLVVSGCGGSKSGGSGKKVELTMAAWGNPAEIKVYQKGVDAYMKDHPNVKIKLVPVPGDNYEEKLLTELSGGKSHDVFYVGAETMPKLVETGKIADLTEFLDSSASYVKADEFADGLWGAARKDGKIYGVSVDNNPLVMYYNKKVLAEAGIDKSPQELYEAGEWNWETFEDMTGKLNAAGKKGFVADGWSAHLFSWAWSNGGQLYDDEGNFILEENDKAKEAFKYLEKNIKSGNFTYAGSLPKGQGADAMFMSNQVGFVAAGRWLTPMFSENKSLEFDYIPWPTNTGNKMEPAAIAIAYMSVAKDSKNVEEAMKFMSYYTSAEGQKARLEGNGNAVPSVSGVDELITEDAIPEHAEYLIDAREIGIVEDKQVQIPGLEKELRDITEMMYLGKQDADKTIAELSKKAKEMIAEHNSK</sequence>
<evidence type="ECO:0000256" key="1">
    <source>
        <dbReference type="ARBA" id="ARBA00022475"/>
    </source>
</evidence>
<dbReference type="PANTHER" id="PTHR43649">
    <property type="entry name" value="ARABINOSE-BINDING PROTEIN-RELATED"/>
    <property type="match status" value="1"/>
</dbReference>
<dbReference type="CDD" id="cd13585">
    <property type="entry name" value="PBP2_TMBP_like"/>
    <property type="match status" value="1"/>
</dbReference>
<evidence type="ECO:0000256" key="3">
    <source>
        <dbReference type="ARBA" id="ARBA00023136"/>
    </source>
</evidence>
<dbReference type="SUPFAM" id="SSF53850">
    <property type="entry name" value="Periplasmic binding protein-like II"/>
    <property type="match status" value="1"/>
</dbReference>
<evidence type="ECO:0000313" key="6">
    <source>
        <dbReference type="EMBL" id="MDQ0345017.1"/>
    </source>
</evidence>
<keyword evidence="5" id="KW-0449">Lipoprotein</keyword>
<keyword evidence="6" id="KW-0762">Sugar transport</keyword>
<keyword evidence="6" id="KW-0813">Transport</keyword>
<accession>A0ABU0D9B0</accession>
<comment type="caution">
    <text evidence="6">The sequence shown here is derived from an EMBL/GenBank/DDBJ whole genome shotgun (WGS) entry which is preliminary data.</text>
</comment>